<protein>
    <submittedName>
        <fullName evidence="2">Uncharacterized protein</fullName>
    </submittedName>
</protein>
<dbReference type="Proteomes" id="UP000235392">
    <property type="component" value="Unassembled WGS sequence"/>
</dbReference>
<dbReference type="EMBL" id="PGCI01000014">
    <property type="protein sequence ID" value="PLW49843.1"/>
    <property type="molecule type" value="Genomic_DNA"/>
</dbReference>
<reference evidence="2 3" key="1">
    <citation type="submission" date="2017-11" db="EMBL/GenBank/DDBJ databases">
        <title>De novo assembly and phasing of dikaryotic genomes from two isolates of Puccinia coronata f. sp. avenae, the causal agent of oat crown rust.</title>
        <authorList>
            <person name="Miller M.E."/>
            <person name="Zhang Y."/>
            <person name="Omidvar V."/>
            <person name="Sperschneider J."/>
            <person name="Schwessinger B."/>
            <person name="Raley C."/>
            <person name="Palmer J.M."/>
            <person name="Garnica D."/>
            <person name="Upadhyaya N."/>
            <person name="Rathjen J."/>
            <person name="Taylor J.M."/>
            <person name="Park R.F."/>
            <person name="Dodds P.N."/>
            <person name="Hirsch C.D."/>
            <person name="Kianian S.F."/>
            <person name="Figueroa M."/>
        </authorList>
    </citation>
    <scope>NUCLEOTIDE SEQUENCE [LARGE SCALE GENOMIC DNA]</scope>
    <source>
        <strain evidence="2">12SD80</strain>
    </source>
</reference>
<feature type="compositionally biased region" description="Polar residues" evidence="1">
    <location>
        <begin position="99"/>
        <end position="108"/>
    </location>
</feature>
<dbReference type="AlphaFoldDB" id="A0A2N5VIM6"/>
<feature type="compositionally biased region" description="Polar residues" evidence="1">
    <location>
        <begin position="116"/>
        <end position="137"/>
    </location>
</feature>
<name>A0A2N5VIM6_9BASI</name>
<sequence>MTYTPFVVTEPEVAQQLQADQLYLPVPSGSLLVPERDPQITSYTGSDALFPLSSLAQQLQADQLYLPVPSGSLLVPERDPYTQLQEHFNNQGYVPFGNPPSQITSYTGSDALFPLSSPNDTPGPSTQTASPQSIPPSSTHAIQLENIAGTGADTQNNKNGIPSSLLDFGLNVPIETPVGAMRQRFSGILWQEEPPD</sequence>
<feature type="region of interest" description="Disordered" evidence="1">
    <location>
        <begin position="95"/>
        <end position="137"/>
    </location>
</feature>
<comment type="caution">
    <text evidence="2">The sequence shown here is derived from an EMBL/GenBank/DDBJ whole genome shotgun (WGS) entry which is preliminary data.</text>
</comment>
<proteinExistence type="predicted"/>
<evidence type="ECO:0000256" key="1">
    <source>
        <dbReference type="SAM" id="MobiDB-lite"/>
    </source>
</evidence>
<organism evidence="2 3">
    <name type="scientific">Puccinia coronata f. sp. avenae</name>
    <dbReference type="NCBI Taxonomy" id="200324"/>
    <lineage>
        <taxon>Eukaryota</taxon>
        <taxon>Fungi</taxon>
        <taxon>Dikarya</taxon>
        <taxon>Basidiomycota</taxon>
        <taxon>Pucciniomycotina</taxon>
        <taxon>Pucciniomycetes</taxon>
        <taxon>Pucciniales</taxon>
        <taxon>Pucciniaceae</taxon>
        <taxon>Puccinia</taxon>
    </lineage>
</organism>
<evidence type="ECO:0000313" key="3">
    <source>
        <dbReference type="Proteomes" id="UP000235392"/>
    </source>
</evidence>
<accession>A0A2N5VIM6</accession>
<evidence type="ECO:0000313" key="2">
    <source>
        <dbReference type="EMBL" id="PLW49843.1"/>
    </source>
</evidence>
<gene>
    <name evidence="2" type="ORF">PCASD_01583</name>
</gene>